<dbReference type="RefSeq" id="WP_390250954.1">
    <property type="nucleotide sequence ID" value="NZ_JBHSDT010000004.1"/>
</dbReference>
<name>A0ABV8WV24_9BACI</name>
<dbReference type="CDD" id="cd00093">
    <property type="entry name" value="HTH_XRE"/>
    <property type="match status" value="1"/>
</dbReference>
<comment type="caution">
    <text evidence="3">The sequence shown here is derived from an EMBL/GenBank/DDBJ whole genome shotgun (WGS) entry which is preliminary data.</text>
</comment>
<dbReference type="SUPFAM" id="SSF47413">
    <property type="entry name" value="lambda repressor-like DNA-binding domains"/>
    <property type="match status" value="1"/>
</dbReference>
<dbReference type="Gene3D" id="1.10.260.40">
    <property type="entry name" value="lambda repressor-like DNA-binding domains"/>
    <property type="match status" value="1"/>
</dbReference>
<sequence>MIGMNIRILRKKNKMSQEILAEKVYVSRQTIAKWENGDALPDIHKCKMLADIFQVTLDQLSSDINEEDVQQLGPKGKHFFGVVKVGERGQIVIPKDARERYDIQAGDKLIVLGEDETKGIAVLKSDAFLEFAEMIRNAESQEESE</sequence>
<dbReference type="PANTHER" id="PTHR46558">
    <property type="entry name" value="TRACRIPTIONAL REGULATORY PROTEIN-RELATED-RELATED"/>
    <property type="match status" value="1"/>
</dbReference>
<evidence type="ECO:0000313" key="3">
    <source>
        <dbReference type="EMBL" id="MFC4402913.1"/>
    </source>
</evidence>
<dbReference type="Gene3D" id="2.10.260.10">
    <property type="match status" value="1"/>
</dbReference>
<reference evidence="4" key="1">
    <citation type="journal article" date="2019" name="Int. J. Syst. Evol. Microbiol.">
        <title>The Global Catalogue of Microorganisms (GCM) 10K type strain sequencing project: providing services to taxonomists for standard genome sequencing and annotation.</title>
        <authorList>
            <consortium name="The Broad Institute Genomics Platform"/>
            <consortium name="The Broad Institute Genome Sequencing Center for Infectious Disease"/>
            <person name="Wu L."/>
            <person name="Ma J."/>
        </authorList>
    </citation>
    <scope>NUCLEOTIDE SEQUENCE [LARGE SCALE GENOMIC DNA]</scope>
    <source>
        <strain evidence="4">CCUG 37865</strain>
    </source>
</reference>
<gene>
    <name evidence="3" type="ORF">ACFOY7_07485</name>
</gene>
<feature type="domain" description="HTH cro/C1-type" evidence="2">
    <location>
        <begin position="6"/>
        <end position="60"/>
    </location>
</feature>
<evidence type="ECO:0000256" key="1">
    <source>
        <dbReference type="ARBA" id="ARBA00023125"/>
    </source>
</evidence>
<dbReference type="NCBIfam" id="TIGR01439">
    <property type="entry name" value="lp_hng_hel_AbrB"/>
    <property type="match status" value="1"/>
</dbReference>
<dbReference type="EMBL" id="JBHSDT010000004">
    <property type="protein sequence ID" value="MFC4402913.1"/>
    <property type="molecule type" value="Genomic_DNA"/>
</dbReference>
<accession>A0ABV8WV24</accession>
<dbReference type="Pfam" id="PF04014">
    <property type="entry name" value="MazE_antitoxin"/>
    <property type="match status" value="1"/>
</dbReference>
<dbReference type="SUPFAM" id="SSF89447">
    <property type="entry name" value="AbrB/MazE/MraZ-like"/>
    <property type="match status" value="1"/>
</dbReference>
<dbReference type="SMART" id="SM00966">
    <property type="entry name" value="SpoVT_AbrB"/>
    <property type="match status" value="1"/>
</dbReference>
<evidence type="ECO:0000259" key="2">
    <source>
        <dbReference type="PROSITE" id="PS50943"/>
    </source>
</evidence>
<evidence type="ECO:0000313" key="4">
    <source>
        <dbReference type="Proteomes" id="UP001595882"/>
    </source>
</evidence>
<keyword evidence="1" id="KW-0238">DNA-binding</keyword>
<dbReference type="Proteomes" id="UP001595882">
    <property type="component" value="Unassembled WGS sequence"/>
</dbReference>
<dbReference type="InterPro" id="IPR010982">
    <property type="entry name" value="Lambda_DNA-bd_dom_sf"/>
</dbReference>
<protein>
    <submittedName>
        <fullName evidence="3">Helix-turn-helix domain-containing protein</fullName>
    </submittedName>
</protein>
<proteinExistence type="predicted"/>
<dbReference type="PANTHER" id="PTHR46558:SF4">
    <property type="entry name" value="DNA-BIDING PHAGE PROTEIN"/>
    <property type="match status" value="1"/>
</dbReference>
<dbReference type="Pfam" id="PF01381">
    <property type="entry name" value="HTH_3"/>
    <property type="match status" value="1"/>
</dbReference>
<dbReference type="InterPro" id="IPR007159">
    <property type="entry name" value="SpoVT-AbrB_dom"/>
</dbReference>
<keyword evidence="4" id="KW-1185">Reference proteome</keyword>
<dbReference type="PROSITE" id="PS50943">
    <property type="entry name" value="HTH_CROC1"/>
    <property type="match status" value="1"/>
</dbReference>
<organism evidence="3 4">
    <name type="scientific">Gracilibacillus xinjiangensis</name>
    <dbReference type="NCBI Taxonomy" id="1193282"/>
    <lineage>
        <taxon>Bacteria</taxon>
        <taxon>Bacillati</taxon>
        <taxon>Bacillota</taxon>
        <taxon>Bacilli</taxon>
        <taxon>Bacillales</taxon>
        <taxon>Bacillaceae</taxon>
        <taxon>Gracilibacillus</taxon>
    </lineage>
</organism>
<dbReference type="InterPro" id="IPR037914">
    <property type="entry name" value="SpoVT-AbrB_sf"/>
</dbReference>
<dbReference type="SMART" id="SM00530">
    <property type="entry name" value="HTH_XRE"/>
    <property type="match status" value="1"/>
</dbReference>
<dbReference type="InterPro" id="IPR001387">
    <property type="entry name" value="Cro/C1-type_HTH"/>
</dbReference>